<accession>A0A3L6PTC4</accession>
<gene>
    <name evidence="1" type="ORF">C2845_PM16G02770</name>
</gene>
<sequence>MSHWRPSTIEEAQLEDFAVKGLLPPRAVAHWRAPPMKHEQPQPKAGEIAFFYGWALLAKGDPELAPVGGFSLQKRARRPGDYPAYTPADSNRGWHEEWFYIRNLAGNPFPSFMGEGELDMGSPTPEKPHMRVLETVLRKRVVEEGLDDPNRVSPVVVSNEEVGSWLDMVLKVGNQQIVGGPQAFDTEHPPDLVLVGGY</sequence>
<organism evidence="1 2">
    <name type="scientific">Panicum miliaceum</name>
    <name type="common">Proso millet</name>
    <name type="synonym">Broomcorn millet</name>
    <dbReference type="NCBI Taxonomy" id="4540"/>
    <lineage>
        <taxon>Eukaryota</taxon>
        <taxon>Viridiplantae</taxon>
        <taxon>Streptophyta</taxon>
        <taxon>Embryophyta</taxon>
        <taxon>Tracheophyta</taxon>
        <taxon>Spermatophyta</taxon>
        <taxon>Magnoliopsida</taxon>
        <taxon>Liliopsida</taxon>
        <taxon>Poales</taxon>
        <taxon>Poaceae</taxon>
        <taxon>PACMAD clade</taxon>
        <taxon>Panicoideae</taxon>
        <taxon>Panicodae</taxon>
        <taxon>Paniceae</taxon>
        <taxon>Panicinae</taxon>
        <taxon>Panicum</taxon>
        <taxon>Panicum sect. Panicum</taxon>
    </lineage>
</organism>
<evidence type="ECO:0000313" key="1">
    <source>
        <dbReference type="EMBL" id="RLM64283.1"/>
    </source>
</evidence>
<dbReference type="EMBL" id="PQIB02000015">
    <property type="protein sequence ID" value="RLM64283.1"/>
    <property type="molecule type" value="Genomic_DNA"/>
</dbReference>
<name>A0A3L6PTC4_PANMI</name>
<comment type="caution">
    <text evidence="1">The sequence shown here is derived from an EMBL/GenBank/DDBJ whole genome shotgun (WGS) entry which is preliminary data.</text>
</comment>
<dbReference type="AlphaFoldDB" id="A0A3L6PTC4"/>
<proteinExistence type="predicted"/>
<reference evidence="2" key="1">
    <citation type="journal article" date="2019" name="Nat. Commun.">
        <title>The genome of broomcorn millet.</title>
        <authorList>
            <person name="Zou C."/>
            <person name="Miki D."/>
            <person name="Li D."/>
            <person name="Tang Q."/>
            <person name="Xiao L."/>
            <person name="Rajput S."/>
            <person name="Deng P."/>
            <person name="Jia W."/>
            <person name="Huang R."/>
            <person name="Zhang M."/>
            <person name="Sun Y."/>
            <person name="Hu J."/>
            <person name="Fu X."/>
            <person name="Schnable P.S."/>
            <person name="Li F."/>
            <person name="Zhang H."/>
            <person name="Feng B."/>
            <person name="Zhu X."/>
            <person name="Liu R."/>
            <person name="Schnable J.C."/>
            <person name="Zhu J.-K."/>
            <person name="Zhang H."/>
        </authorList>
    </citation>
    <scope>NUCLEOTIDE SEQUENCE [LARGE SCALE GENOMIC DNA]</scope>
</reference>
<evidence type="ECO:0000313" key="2">
    <source>
        <dbReference type="Proteomes" id="UP000275267"/>
    </source>
</evidence>
<dbReference type="OrthoDB" id="690705at2759"/>
<keyword evidence="2" id="KW-1185">Reference proteome</keyword>
<protein>
    <submittedName>
        <fullName evidence="1">Retrotransposon protein, putative, unclassified</fullName>
    </submittedName>
</protein>
<dbReference type="Proteomes" id="UP000275267">
    <property type="component" value="Unassembled WGS sequence"/>
</dbReference>